<feature type="domain" description="Cytochrome c" evidence="16">
    <location>
        <begin position="68"/>
        <end position="176"/>
    </location>
</feature>
<feature type="binding site" description="axial binding residue" evidence="14">
    <location>
        <position position="110"/>
    </location>
    <ligand>
        <name>heme c</name>
        <dbReference type="ChEBI" id="CHEBI:61717"/>
        <label>1</label>
    </ligand>
    <ligandPart>
        <name>Fe</name>
        <dbReference type="ChEBI" id="CHEBI:18248"/>
    </ligandPart>
</feature>
<dbReference type="InterPro" id="IPR026259">
    <property type="entry name" value="MauG/Cytc_peroxidase"/>
</dbReference>
<keyword evidence="10 14" id="KW-0408">Iron</keyword>
<keyword evidence="5 14" id="KW-0479">Metal-binding</keyword>
<dbReference type="GO" id="GO:0042597">
    <property type="term" value="C:periplasmic space"/>
    <property type="evidence" value="ECO:0007669"/>
    <property type="project" value="UniProtKB-SubCell"/>
</dbReference>
<dbReference type="FunFam" id="1.10.760.10:FF:000019">
    <property type="entry name" value="Di-heme cytochrome C peroxidase"/>
    <property type="match status" value="1"/>
</dbReference>
<comment type="cofactor">
    <cofactor evidence="13">
        <name>heme</name>
        <dbReference type="ChEBI" id="CHEBI:30413"/>
    </cofactor>
    <text evidence="13">Binds 2 heme groups.</text>
</comment>
<feature type="binding site" description="axial binding residue" evidence="14">
    <location>
        <position position="250"/>
    </location>
    <ligand>
        <name>heme c</name>
        <dbReference type="ChEBI" id="CHEBI:61717"/>
        <label>2</label>
    </ligand>
    <ligandPart>
        <name>Fe</name>
        <dbReference type="ChEBI" id="CHEBI:18248"/>
    </ligandPart>
</feature>
<gene>
    <name evidence="17" type="ORF">N478_20750</name>
</gene>
<evidence type="ECO:0000256" key="11">
    <source>
        <dbReference type="ARBA" id="ARBA00058991"/>
    </source>
</evidence>
<evidence type="ECO:0000256" key="4">
    <source>
        <dbReference type="ARBA" id="ARBA00022617"/>
    </source>
</evidence>
<comment type="caution">
    <text evidence="17">The sequence shown here is derived from an EMBL/GenBank/DDBJ whole genome shotgun (WGS) entry which is preliminary data.</text>
</comment>
<comment type="subcellular location">
    <subcellularLocation>
        <location evidence="1">Periplasm</location>
    </subcellularLocation>
</comment>
<evidence type="ECO:0000256" key="8">
    <source>
        <dbReference type="ARBA" id="ARBA00022982"/>
    </source>
</evidence>
<dbReference type="GO" id="GO:0020037">
    <property type="term" value="F:heme binding"/>
    <property type="evidence" value="ECO:0007669"/>
    <property type="project" value="InterPro"/>
</dbReference>
<protein>
    <recommendedName>
        <fullName evidence="12">Methylamine utilization protein MauG</fullName>
    </recommendedName>
</protein>
<evidence type="ECO:0000256" key="15">
    <source>
        <dbReference type="SAM" id="SignalP"/>
    </source>
</evidence>
<dbReference type="PATRIC" id="fig|1365257.3.peg.2841"/>
<dbReference type="Pfam" id="PF03150">
    <property type="entry name" value="CCP_MauG"/>
    <property type="match status" value="1"/>
</dbReference>
<dbReference type="PANTHER" id="PTHR30600">
    <property type="entry name" value="CYTOCHROME C PEROXIDASE-RELATED"/>
    <property type="match status" value="1"/>
</dbReference>
<evidence type="ECO:0000259" key="16">
    <source>
        <dbReference type="PROSITE" id="PS51007"/>
    </source>
</evidence>
<dbReference type="GO" id="GO:0004130">
    <property type="term" value="F:cytochrome-c peroxidase activity"/>
    <property type="evidence" value="ECO:0007669"/>
    <property type="project" value="TreeGrafter"/>
</dbReference>
<evidence type="ECO:0000256" key="10">
    <source>
        <dbReference type="ARBA" id="ARBA00023004"/>
    </source>
</evidence>
<evidence type="ECO:0000256" key="5">
    <source>
        <dbReference type="ARBA" id="ARBA00022723"/>
    </source>
</evidence>
<keyword evidence="6 15" id="KW-0732">Signal</keyword>
<dbReference type="PANTHER" id="PTHR30600:SF10">
    <property type="entry name" value="BLL6722 PROTEIN"/>
    <property type="match status" value="1"/>
</dbReference>
<evidence type="ECO:0000313" key="18">
    <source>
        <dbReference type="Proteomes" id="UP000076661"/>
    </source>
</evidence>
<dbReference type="SUPFAM" id="SSF46626">
    <property type="entry name" value="Cytochrome c"/>
    <property type="match status" value="2"/>
</dbReference>
<comment type="PTM">
    <text evidence="13">Binds 2 heme groups per subunit.</text>
</comment>
<evidence type="ECO:0000313" key="17">
    <source>
        <dbReference type="EMBL" id="KZN65863.1"/>
    </source>
</evidence>
<reference evidence="17 18" key="1">
    <citation type="submission" date="2013-07" db="EMBL/GenBank/DDBJ databases">
        <title>Comparative Genomic and Metabolomic Analysis of Twelve Strains of Pseudoalteromonas luteoviolacea.</title>
        <authorList>
            <person name="Vynne N.G."/>
            <person name="Mansson M."/>
            <person name="Gram L."/>
        </authorList>
    </citation>
    <scope>NUCLEOTIDE SEQUENCE [LARGE SCALE GENOMIC DNA]</scope>
    <source>
        <strain evidence="17 18">S4060-1</strain>
    </source>
</reference>
<keyword evidence="7" id="KW-0574">Periplasm</keyword>
<feature type="binding site" description="covalent" evidence="13">
    <location>
        <position position="246"/>
    </location>
    <ligand>
        <name>heme c</name>
        <dbReference type="ChEBI" id="CHEBI:61717"/>
        <label>2</label>
    </ligand>
</feature>
<keyword evidence="8" id="KW-0249">Electron transport</keyword>
<keyword evidence="9" id="KW-0560">Oxidoreductase</keyword>
<evidence type="ECO:0000256" key="2">
    <source>
        <dbReference type="ARBA" id="ARBA00004856"/>
    </source>
</evidence>
<evidence type="ECO:0000256" key="12">
    <source>
        <dbReference type="ARBA" id="ARBA00073576"/>
    </source>
</evidence>
<comment type="function">
    <text evidence="11">Involved in methylamine metabolism. Essential for the maturation of the beta subunit of MADH, presumably via a step in the biosynthesis of tryptophan tryptophylquinone (TTQ), the cofactor of MADH.</text>
</comment>
<dbReference type="Proteomes" id="UP000076661">
    <property type="component" value="Unassembled WGS sequence"/>
</dbReference>
<feature type="binding site" description="covalent" evidence="13">
    <location>
        <position position="93"/>
    </location>
    <ligand>
        <name>heme c</name>
        <dbReference type="ChEBI" id="CHEBI:61717"/>
        <label>1</label>
    </ligand>
</feature>
<feature type="binding site" description="covalent" evidence="13">
    <location>
        <position position="249"/>
    </location>
    <ligand>
        <name>heme c</name>
        <dbReference type="ChEBI" id="CHEBI:61717"/>
        <label>2</label>
    </ligand>
</feature>
<dbReference type="InterPro" id="IPR036909">
    <property type="entry name" value="Cyt_c-like_dom_sf"/>
</dbReference>
<evidence type="ECO:0000256" key="7">
    <source>
        <dbReference type="ARBA" id="ARBA00022764"/>
    </source>
</evidence>
<evidence type="ECO:0000256" key="9">
    <source>
        <dbReference type="ARBA" id="ARBA00023002"/>
    </source>
</evidence>
<keyword evidence="3" id="KW-0813">Transport</keyword>
<sequence length="373" mass="42106">MYQVFLITFCLVVSPAVFADVDFKTLRDWYHQAPKNWPKPELSEGVEHRELGLVPSVVHPESNPFSRDKAKLGRRLFLDPKLSRSGQIACASCHDRDLGWADGRTVSFGHSRQTGKRNAPSIENAAFWHTLFWDGRANSLEQQALMPIQDPLEMNFTLPEMVARLNDDPDYVSAFKHAFNATPINAEQVAKALATYQRTIVSRRSDFDYFLLAKKQTDPRMQKAYSQKLSDQALWGLHLFRTKARCMNCHNGPLFSDNGFHNIGLTYYKREYEDLGRYLVTGKASDVGKFKTPSLRGVMNSKPWMHNGLLADMEGVMAIYNAGGFRFSGDPEDPLAPITSPLLQPLSLTQKEQQALVAFMEALTPYPSAGIVR</sequence>
<dbReference type="InterPro" id="IPR051395">
    <property type="entry name" value="Cytochrome_c_Peroxidase/MauG"/>
</dbReference>
<proteinExistence type="predicted"/>
<feature type="binding site" description="axial binding residue" evidence="14">
    <location>
        <position position="94"/>
    </location>
    <ligand>
        <name>heme c</name>
        <dbReference type="ChEBI" id="CHEBI:61717"/>
        <label>1</label>
    </ligand>
    <ligandPart>
        <name>Fe</name>
        <dbReference type="ChEBI" id="CHEBI:18248"/>
    </ligandPart>
</feature>
<dbReference type="RefSeq" id="WP_063381479.1">
    <property type="nucleotide sequence ID" value="NZ_AUXX01000019.1"/>
</dbReference>
<dbReference type="EMBL" id="AUXX01000019">
    <property type="protein sequence ID" value="KZN65863.1"/>
    <property type="molecule type" value="Genomic_DNA"/>
</dbReference>
<organism evidence="17 18">
    <name type="scientific">Pseudoalteromonas luteoviolacea S4060-1</name>
    <dbReference type="NCBI Taxonomy" id="1365257"/>
    <lineage>
        <taxon>Bacteria</taxon>
        <taxon>Pseudomonadati</taxon>
        <taxon>Pseudomonadota</taxon>
        <taxon>Gammaproteobacteria</taxon>
        <taxon>Alteromonadales</taxon>
        <taxon>Pseudoalteromonadaceae</taxon>
        <taxon>Pseudoalteromonas</taxon>
    </lineage>
</organism>
<feature type="chain" id="PRO_5007890159" description="Methylamine utilization protein MauG" evidence="15">
    <location>
        <begin position="20"/>
        <end position="373"/>
    </location>
</feature>
<evidence type="ECO:0000256" key="1">
    <source>
        <dbReference type="ARBA" id="ARBA00004418"/>
    </source>
</evidence>
<feature type="signal peptide" evidence="15">
    <location>
        <begin position="1"/>
        <end position="19"/>
    </location>
</feature>
<accession>A0A167M635</accession>
<dbReference type="AlphaFoldDB" id="A0A167M635"/>
<evidence type="ECO:0000256" key="14">
    <source>
        <dbReference type="PIRSR" id="PIRSR000294-2"/>
    </source>
</evidence>
<dbReference type="Gene3D" id="1.10.760.10">
    <property type="entry name" value="Cytochrome c-like domain"/>
    <property type="match status" value="2"/>
</dbReference>
<dbReference type="GO" id="GO:0009055">
    <property type="term" value="F:electron transfer activity"/>
    <property type="evidence" value="ECO:0007669"/>
    <property type="project" value="InterPro"/>
</dbReference>
<evidence type="ECO:0000256" key="3">
    <source>
        <dbReference type="ARBA" id="ARBA00022448"/>
    </source>
</evidence>
<comment type="pathway">
    <text evidence="2">One-carbon metabolism; methylamine degradation.</text>
</comment>
<dbReference type="PIRSF" id="PIRSF000294">
    <property type="entry name" value="Cytochrome-c_peroxidase"/>
    <property type="match status" value="1"/>
</dbReference>
<name>A0A167M635_9GAMM</name>
<evidence type="ECO:0000256" key="13">
    <source>
        <dbReference type="PIRSR" id="PIRSR000294-1"/>
    </source>
</evidence>
<dbReference type="InterPro" id="IPR009056">
    <property type="entry name" value="Cyt_c-like_dom"/>
</dbReference>
<feature type="domain" description="Cytochrome c" evidence="16">
    <location>
        <begin position="231"/>
        <end position="364"/>
    </location>
</feature>
<feature type="binding site" description="covalent" evidence="13">
    <location>
        <position position="90"/>
    </location>
    <ligand>
        <name>heme c</name>
        <dbReference type="ChEBI" id="CHEBI:61717"/>
        <label>1</label>
    </ligand>
</feature>
<evidence type="ECO:0000256" key="6">
    <source>
        <dbReference type="ARBA" id="ARBA00022729"/>
    </source>
</evidence>
<keyword evidence="4 13" id="KW-0349">Heme</keyword>
<dbReference type="GO" id="GO:0046872">
    <property type="term" value="F:metal ion binding"/>
    <property type="evidence" value="ECO:0007669"/>
    <property type="project" value="UniProtKB-KW"/>
</dbReference>
<dbReference type="InterPro" id="IPR004852">
    <property type="entry name" value="Di-haem_cyt_c_peroxidsae"/>
</dbReference>
<dbReference type="PROSITE" id="PS51007">
    <property type="entry name" value="CYTC"/>
    <property type="match status" value="2"/>
</dbReference>